<dbReference type="CDD" id="cd13831">
    <property type="entry name" value="HU"/>
    <property type="match status" value="1"/>
</dbReference>
<dbReference type="SMART" id="SM00411">
    <property type="entry name" value="BHL"/>
    <property type="match status" value="1"/>
</dbReference>
<dbReference type="GO" id="GO:0003677">
    <property type="term" value="F:DNA binding"/>
    <property type="evidence" value="ECO:0007669"/>
    <property type="project" value="UniProtKB-KW"/>
</dbReference>
<comment type="caution">
    <text evidence="6">The sequence shown here is derived from an EMBL/GenBank/DDBJ whole genome shotgun (WGS) entry which is preliminary data.</text>
</comment>
<dbReference type="PANTHER" id="PTHR33175:SF3">
    <property type="entry name" value="DNA-BINDING PROTEIN HU-BETA"/>
    <property type="match status" value="1"/>
</dbReference>
<dbReference type="Proteomes" id="UP000731465">
    <property type="component" value="Unassembled WGS sequence"/>
</dbReference>
<dbReference type="InterPro" id="IPR000119">
    <property type="entry name" value="Hist_DNA-bd"/>
</dbReference>
<reference evidence="6 7" key="1">
    <citation type="submission" date="2021-03" db="EMBL/GenBank/DDBJ databases">
        <title>Succinivibrio sp. nov. isolated from feces of cow.</title>
        <authorList>
            <person name="Choi J.-Y."/>
        </authorList>
    </citation>
    <scope>NUCLEOTIDE SEQUENCE [LARGE SCALE GENOMIC DNA]</scope>
    <source>
        <strain evidence="6 7">AGMB01872</strain>
    </source>
</reference>
<dbReference type="InterPro" id="IPR020816">
    <property type="entry name" value="Histone-like_DNA-bd_CS"/>
</dbReference>
<dbReference type="RefSeq" id="WP_219935650.1">
    <property type="nucleotide sequence ID" value="NZ_JAGFNY010000001.1"/>
</dbReference>
<evidence type="ECO:0000256" key="5">
    <source>
        <dbReference type="RuleBase" id="RU003939"/>
    </source>
</evidence>
<evidence type="ECO:0000313" key="6">
    <source>
        <dbReference type="EMBL" id="MBW7569279.1"/>
    </source>
</evidence>
<dbReference type="PRINTS" id="PR01727">
    <property type="entry name" value="DNABINDINGHU"/>
</dbReference>
<comment type="function">
    <text evidence="1">Histone-like DNA-binding protein which is capable of wrapping DNA to stabilize it, and thus to prevent its denaturation under extreme environmental conditions.</text>
</comment>
<dbReference type="Pfam" id="PF00216">
    <property type="entry name" value="Bac_DNA_binding"/>
    <property type="match status" value="1"/>
</dbReference>
<dbReference type="EMBL" id="JAGFNY010000001">
    <property type="protein sequence ID" value="MBW7569279.1"/>
    <property type="molecule type" value="Genomic_DNA"/>
</dbReference>
<evidence type="ECO:0000313" key="7">
    <source>
        <dbReference type="Proteomes" id="UP000731465"/>
    </source>
</evidence>
<evidence type="ECO:0000256" key="2">
    <source>
        <dbReference type="ARBA" id="ARBA00010529"/>
    </source>
</evidence>
<protein>
    <submittedName>
        <fullName evidence="6">HU family DNA-binding protein</fullName>
    </submittedName>
</protein>
<comment type="similarity">
    <text evidence="2 5">Belongs to the bacterial histone-like protein family.</text>
</comment>
<dbReference type="PANTHER" id="PTHR33175">
    <property type="entry name" value="DNA-BINDING PROTEIN HU"/>
    <property type="match status" value="1"/>
</dbReference>
<sequence>MNKSQLVDSVAKKSGLTIKDSTAAVNAVVDSIKDALASGDTVTLIGFGTFLVRERAARNGRNPRTGEIVKIPAVKVPAFKPGKTFKDGVNK</sequence>
<evidence type="ECO:0000256" key="4">
    <source>
        <dbReference type="ARBA" id="ARBA00023125"/>
    </source>
</evidence>
<dbReference type="Gene3D" id="4.10.520.10">
    <property type="entry name" value="IHF-like DNA-binding proteins"/>
    <property type="match status" value="1"/>
</dbReference>
<organism evidence="6 7">
    <name type="scientific">Succinivibrio faecicola</name>
    <dbReference type="NCBI Taxonomy" id="2820300"/>
    <lineage>
        <taxon>Bacteria</taxon>
        <taxon>Pseudomonadati</taxon>
        <taxon>Pseudomonadota</taxon>
        <taxon>Gammaproteobacteria</taxon>
        <taxon>Aeromonadales</taxon>
        <taxon>Succinivibrionaceae</taxon>
        <taxon>Succinivibrio</taxon>
    </lineage>
</organism>
<dbReference type="PROSITE" id="PS00045">
    <property type="entry name" value="HISTONE_LIKE"/>
    <property type="match status" value="1"/>
</dbReference>
<evidence type="ECO:0000256" key="1">
    <source>
        <dbReference type="ARBA" id="ARBA00003819"/>
    </source>
</evidence>
<keyword evidence="4 6" id="KW-0238">DNA-binding</keyword>
<keyword evidence="3" id="KW-0226">DNA condensation</keyword>
<evidence type="ECO:0000256" key="3">
    <source>
        <dbReference type="ARBA" id="ARBA00023067"/>
    </source>
</evidence>
<proteinExistence type="inferred from homology"/>
<gene>
    <name evidence="6" type="ORF">J5V48_00010</name>
</gene>
<keyword evidence="7" id="KW-1185">Reference proteome</keyword>
<name>A0ABS7DE32_9GAMM</name>
<accession>A0ABS7DE32</accession>
<dbReference type="InterPro" id="IPR010992">
    <property type="entry name" value="IHF-like_DNA-bd_dom_sf"/>
</dbReference>
<dbReference type="SUPFAM" id="SSF47729">
    <property type="entry name" value="IHF-like DNA-binding proteins"/>
    <property type="match status" value="1"/>
</dbReference>